<dbReference type="SUPFAM" id="SSF47336">
    <property type="entry name" value="ACP-like"/>
    <property type="match status" value="1"/>
</dbReference>
<evidence type="ECO:0000313" key="4">
    <source>
        <dbReference type="EMBL" id="CAD9454654.1"/>
    </source>
</evidence>
<evidence type="ECO:0000259" key="3">
    <source>
        <dbReference type="PROSITE" id="PS50075"/>
    </source>
</evidence>
<organism evidence="4">
    <name type="scientific">Alexandrium andersonii</name>
    <dbReference type="NCBI Taxonomy" id="327968"/>
    <lineage>
        <taxon>Eukaryota</taxon>
        <taxon>Sar</taxon>
        <taxon>Alveolata</taxon>
        <taxon>Dinophyceae</taxon>
        <taxon>Gonyaulacales</taxon>
        <taxon>Pyrocystaceae</taxon>
        <taxon>Alexandrium</taxon>
    </lineage>
</organism>
<dbReference type="GO" id="GO:0031177">
    <property type="term" value="F:phosphopantetheine binding"/>
    <property type="evidence" value="ECO:0007669"/>
    <property type="project" value="InterPro"/>
</dbReference>
<keyword evidence="2" id="KW-0597">Phosphoprotein</keyword>
<dbReference type="PROSITE" id="PS50075">
    <property type="entry name" value="CARRIER"/>
    <property type="match status" value="1"/>
</dbReference>
<evidence type="ECO:0000256" key="2">
    <source>
        <dbReference type="ARBA" id="ARBA00022553"/>
    </source>
</evidence>
<dbReference type="EMBL" id="HBGQ01053364">
    <property type="protein sequence ID" value="CAD9454654.1"/>
    <property type="molecule type" value="Transcribed_RNA"/>
</dbReference>
<protein>
    <recommendedName>
        <fullName evidence="3">Carrier domain-containing protein</fullName>
    </recommendedName>
</protein>
<reference evidence="4" key="1">
    <citation type="submission" date="2021-01" db="EMBL/GenBank/DDBJ databases">
        <authorList>
            <person name="Corre E."/>
            <person name="Pelletier E."/>
            <person name="Niang G."/>
            <person name="Scheremetjew M."/>
            <person name="Finn R."/>
            <person name="Kale V."/>
            <person name="Holt S."/>
            <person name="Cochrane G."/>
            <person name="Meng A."/>
            <person name="Brown T."/>
            <person name="Cohen L."/>
        </authorList>
    </citation>
    <scope>NUCLEOTIDE SEQUENCE</scope>
    <source>
        <strain evidence="4">CCMP2222</strain>
    </source>
</reference>
<sequence>MAEATIDAAQSPEKPVEMWLLEGSQQAMLAAHAANQAAAAQGAAQLQIGGVSGQELVALRAKIRDTVVDIAGLEEIVDDSPLMNIGLTSQSGVLLRNSLSKQFPGPSLPFTMMFDFPSINALTDYFSGRGLS</sequence>
<dbReference type="InterPro" id="IPR020806">
    <property type="entry name" value="PKS_PP-bd"/>
</dbReference>
<proteinExistence type="predicted"/>
<evidence type="ECO:0000256" key="1">
    <source>
        <dbReference type="ARBA" id="ARBA00022450"/>
    </source>
</evidence>
<feature type="domain" description="Carrier" evidence="3">
    <location>
        <begin position="54"/>
        <end position="130"/>
    </location>
</feature>
<accession>A0A7S2DHG0</accession>
<dbReference type="InterPro" id="IPR009081">
    <property type="entry name" value="PP-bd_ACP"/>
</dbReference>
<dbReference type="AlphaFoldDB" id="A0A7S2DHG0"/>
<dbReference type="InterPro" id="IPR036736">
    <property type="entry name" value="ACP-like_sf"/>
</dbReference>
<keyword evidence="1" id="KW-0596">Phosphopantetheine</keyword>
<dbReference type="SMART" id="SM00823">
    <property type="entry name" value="PKS_PP"/>
    <property type="match status" value="1"/>
</dbReference>
<dbReference type="Pfam" id="PF00550">
    <property type="entry name" value="PP-binding"/>
    <property type="match status" value="1"/>
</dbReference>
<gene>
    <name evidence="4" type="ORF">AAND1436_LOCUS25875</name>
</gene>
<name>A0A7S2DHG0_9DINO</name>
<dbReference type="Gene3D" id="1.10.1200.10">
    <property type="entry name" value="ACP-like"/>
    <property type="match status" value="1"/>
</dbReference>